<evidence type="ECO:0000256" key="7">
    <source>
        <dbReference type="ARBA" id="ARBA00022729"/>
    </source>
</evidence>
<keyword evidence="19" id="KW-1185">Reference proteome</keyword>
<keyword evidence="6" id="KW-0812">Transmembrane</keyword>
<dbReference type="InterPro" id="IPR013783">
    <property type="entry name" value="Ig-like_fold"/>
</dbReference>
<comment type="subunit">
    <text evidence="3">Homodimer.</text>
</comment>
<organism evidence="18 19">
    <name type="scientific">Sciurus vulgaris</name>
    <name type="common">Eurasian red squirrel</name>
    <dbReference type="NCBI Taxonomy" id="55149"/>
    <lineage>
        <taxon>Eukaryota</taxon>
        <taxon>Metazoa</taxon>
        <taxon>Chordata</taxon>
        <taxon>Craniata</taxon>
        <taxon>Vertebrata</taxon>
        <taxon>Euteleostomi</taxon>
        <taxon>Mammalia</taxon>
        <taxon>Eutheria</taxon>
        <taxon>Euarchontoglires</taxon>
        <taxon>Glires</taxon>
        <taxon>Rodentia</taxon>
        <taxon>Sciuromorpha</taxon>
        <taxon>Sciuridae</taxon>
        <taxon>Sciurinae</taxon>
        <taxon>Sciurini</taxon>
        <taxon>Sciurus</taxon>
    </lineage>
</organism>
<dbReference type="CDD" id="cd00096">
    <property type="entry name" value="Ig"/>
    <property type="match status" value="1"/>
</dbReference>
<evidence type="ECO:0000256" key="14">
    <source>
        <dbReference type="ARBA" id="ARBA00059449"/>
    </source>
</evidence>
<dbReference type="Ensembl" id="ENSSVLT00005020658.1">
    <property type="protein sequence ID" value="ENSSVLP00005018557.1"/>
    <property type="gene ID" value="ENSSVLG00005014819.1"/>
</dbReference>
<dbReference type="PANTHER" id="PTHR11640">
    <property type="entry name" value="NEPHRIN"/>
    <property type="match status" value="1"/>
</dbReference>
<dbReference type="Pfam" id="PF07679">
    <property type="entry name" value="I-set"/>
    <property type="match status" value="1"/>
</dbReference>
<comment type="subcellular location">
    <subcellularLocation>
        <location evidence="1">Cell membrane</location>
        <topology evidence="1">Single-pass type I membrane protein</topology>
    </subcellularLocation>
    <subcellularLocation>
        <location evidence="2">Cytoplasm</location>
    </subcellularLocation>
</comment>
<evidence type="ECO:0000256" key="11">
    <source>
        <dbReference type="ARBA" id="ARBA00023157"/>
    </source>
</evidence>
<evidence type="ECO:0000256" key="4">
    <source>
        <dbReference type="ARBA" id="ARBA00022475"/>
    </source>
</evidence>
<dbReference type="OrthoDB" id="6106100at2759"/>
<dbReference type="SMART" id="SM00408">
    <property type="entry name" value="IGc2"/>
    <property type="match status" value="1"/>
</dbReference>
<accession>A0A8D2D3P3</accession>
<dbReference type="GO" id="GO:0050839">
    <property type="term" value="F:cell adhesion molecule binding"/>
    <property type="evidence" value="ECO:0007669"/>
    <property type="project" value="TreeGrafter"/>
</dbReference>
<dbReference type="GO" id="GO:0042127">
    <property type="term" value="P:regulation of cell population proliferation"/>
    <property type="evidence" value="ECO:0007669"/>
    <property type="project" value="UniProtKB-ARBA"/>
</dbReference>
<evidence type="ECO:0000256" key="9">
    <source>
        <dbReference type="ARBA" id="ARBA00022989"/>
    </source>
</evidence>
<sequence length="219" mass="24741">MAQKSSSLTQEYILLLTTILFLPRETSSSVLTVNGKTENYILDSQRGVQASLECAVQNHTRDEELLWYREDGRVDLKPGNNINSSSVCVSSISENDNGVNFTCKLQRDQTVSVSVVLNVIFPPLLSGTEFQTVEEDSDVKLVCNVKSNPQAQMMWYKNNNFLTLEKNHHQIQQTSEFIQLSITKVQKSDNGTYNCIANSPLKVETLDFHLIVKALHKRE</sequence>
<reference evidence="18" key="1">
    <citation type="submission" date="2025-08" db="UniProtKB">
        <authorList>
            <consortium name="Ensembl"/>
        </authorList>
    </citation>
    <scope>IDENTIFICATION</scope>
</reference>
<dbReference type="PROSITE" id="PS50835">
    <property type="entry name" value="IG_LIKE"/>
    <property type="match status" value="2"/>
</dbReference>
<evidence type="ECO:0000313" key="18">
    <source>
        <dbReference type="Ensembl" id="ENSSVLP00005018557.1"/>
    </source>
</evidence>
<dbReference type="Pfam" id="PF00047">
    <property type="entry name" value="ig"/>
    <property type="match status" value="1"/>
</dbReference>
<keyword evidence="7 16" id="KW-0732">Signal</keyword>
<dbReference type="InterPro" id="IPR003598">
    <property type="entry name" value="Ig_sub2"/>
</dbReference>
<keyword evidence="4" id="KW-1003">Cell membrane</keyword>
<evidence type="ECO:0000256" key="12">
    <source>
        <dbReference type="ARBA" id="ARBA00023180"/>
    </source>
</evidence>
<proteinExistence type="predicted"/>
<dbReference type="FunFam" id="2.60.40.10:FF:001938">
    <property type="entry name" value="Transmembrane and immunoglobulin domain-containing protein 1"/>
    <property type="match status" value="1"/>
</dbReference>
<dbReference type="InterPro" id="IPR003599">
    <property type="entry name" value="Ig_sub"/>
</dbReference>
<keyword evidence="11" id="KW-1015">Disulfide bond</keyword>
<evidence type="ECO:0000256" key="10">
    <source>
        <dbReference type="ARBA" id="ARBA00023136"/>
    </source>
</evidence>
<evidence type="ECO:0000256" key="3">
    <source>
        <dbReference type="ARBA" id="ARBA00011738"/>
    </source>
</evidence>
<feature type="domain" description="Ig-like" evidence="17">
    <location>
        <begin position="23"/>
        <end position="114"/>
    </location>
</feature>
<dbReference type="GeneTree" id="ENSGT00510000048311"/>
<evidence type="ECO:0000313" key="19">
    <source>
        <dbReference type="Proteomes" id="UP000694564"/>
    </source>
</evidence>
<dbReference type="SUPFAM" id="SSF48726">
    <property type="entry name" value="Immunoglobulin"/>
    <property type="match status" value="2"/>
</dbReference>
<feature type="signal peptide" evidence="16">
    <location>
        <begin position="1"/>
        <end position="28"/>
    </location>
</feature>
<keyword evidence="12" id="KW-0325">Glycoprotein</keyword>
<evidence type="ECO:0000256" key="5">
    <source>
        <dbReference type="ARBA" id="ARBA00022490"/>
    </source>
</evidence>
<dbReference type="Gene3D" id="2.60.40.10">
    <property type="entry name" value="Immunoglobulins"/>
    <property type="match status" value="2"/>
</dbReference>
<evidence type="ECO:0000256" key="13">
    <source>
        <dbReference type="ARBA" id="ARBA00023319"/>
    </source>
</evidence>
<dbReference type="GO" id="GO:0098609">
    <property type="term" value="P:cell-cell adhesion"/>
    <property type="evidence" value="ECO:0007669"/>
    <property type="project" value="TreeGrafter"/>
</dbReference>
<keyword evidence="5" id="KW-0963">Cytoplasm</keyword>
<dbReference type="GO" id="GO:0005886">
    <property type="term" value="C:plasma membrane"/>
    <property type="evidence" value="ECO:0007669"/>
    <property type="project" value="UniProtKB-SubCell"/>
</dbReference>
<evidence type="ECO:0000259" key="17">
    <source>
        <dbReference type="PROSITE" id="PS50835"/>
    </source>
</evidence>
<evidence type="ECO:0000256" key="16">
    <source>
        <dbReference type="SAM" id="SignalP"/>
    </source>
</evidence>
<dbReference type="AlphaFoldDB" id="A0A8D2D3P3"/>
<protein>
    <recommendedName>
        <fullName evidence="15">Transmembrane and immunoglobulin domain-containing protein 1</fullName>
    </recommendedName>
</protein>
<dbReference type="InterPro" id="IPR036179">
    <property type="entry name" value="Ig-like_dom_sf"/>
</dbReference>
<keyword evidence="10" id="KW-0472">Membrane</keyword>
<name>A0A8D2D3P3_SCIVU</name>
<evidence type="ECO:0000256" key="6">
    <source>
        <dbReference type="ARBA" id="ARBA00022692"/>
    </source>
</evidence>
<feature type="domain" description="Ig-like" evidence="17">
    <location>
        <begin position="122"/>
        <end position="207"/>
    </location>
</feature>
<keyword evidence="8" id="KW-0677">Repeat</keyword>
<gene>
    <name evidence="18" type="primary">TMIGD1</name>
</gene>
<keyword evidence="9" id="KW-1133">Transmembrane helix</keyword>
<dbReference type="GO" id="GO:0005911">
    <property type="term" value="C:cell-cell junction"/>
    <property type="evidence" value="ECO:0007669"/>
    <property type="project" value="TreeGrafter"/>
</dbReference>
<reference evidence="18" key="2">
    <citation type="submission" date="2025-09" db="UniProtKB">
        <authorList>
            <consortium name="Ensembl"/>
        </authorList>
    </citation>
    <scope>IDENTIFICATION</scope>
</reference>
<dbReference type="InterPro" id="IPR051275">
    <property type="entry name" value="Cell_adhesion_signaling"/>
</dbReference>
<evidence type="ECO:0000256" key="15">
    <source>
        <dbReference type="ARBA" id="ARBA00073192"/>
    </source>
</evidence>
<comment type="function">
    <text evidence="14">May control cell-cell adhesion, cell migration and proliferation, cell morphology, and protects renal epithelial cells from oxidative cell injury to promote cell survival.</text>
</comment>
<dbReference type="SMART" id="SM00409">
    <property type="entry name" value="IG"/>
    <property type="match status" value="2"/>
</dbReference>
<dbReference type="PANTHER" id="PTHR11640:SF31">
    <property type="entry name" value="IRREGULAR CHIASM C-ROUGHEST PROTEIN-RELATED"/>
    <property type="match status" value="1"/>
</dbReference>
<evidence type="ECO:0000256" key="2">
    <source>
        <dbReference type="ARBA" id="ARBA00004496"/>
    </source>
</evidence>
<dbReference type="Proteomes" id="UP000694564">
    <property type="component" value="Chromosome 3"/>
</dbReference>
<evidence type="ECO:0000256" key="1">
    <source>
        <dbReference type="ARBA" id="ARBA00004251"/>
    </source>
</evidence>
<dbReference type="InterPro" id="IPR007110">
    <property type="entry name" value="Ig-like_dom"/>
</dbReference>
<dbReference type="InterPro" id="IPR013151">
    <property type="entry name" value="Immunoglobulin_dom"/>
</dbReference>
<keyword evidence="13" id="KW-0393">Immunoglobulin domain</keyword>
<feature type="chain" id="PRO_5034532170" description="Transmembrane and immunoglobulin domain-containing protein 1" evidence="16">
    <location>
        <begin position="29"/>
        <end position="219"/>
    </location>
</feature>
<dbReference type="InterPro" id="IPR013098">
    <property type="entry name" value="Ig_I-set"/>
</dbReference>
<evidence type="ECO:0000256" key="8">
    <source>
        <dbReference type="ARBA" id="ARBA00022737"/>
    </source>
</evidence>
<dbReference type="GO" id="GO:0005737">
    <property type="term" value="C:cytoplasm"/>
    <property type="evidence" value="ECO:0007669"/>
    <property type="project" value="UniProtKB-SubCell"/>
</dbReference>